<proteinExistence type="predicted"/>
<feature type="compositionally biased region" description="Low complexity" evidence="5">
    <location>
        <begin position="17"/>
        <end position="56"/>
    </location>
</feature>
<dbReference type="EMBL" id="JBFXLR010000004">
    <property type="protein sequence ID" value="KAL2858971.1"/>
    <property type="molecule type" value="Genomic_DNA"/>
</dbReference>
<feature type="compositionally biased region" description="Low complexity" evidence="5">
    <location>
        <begin position="591"/>
        <end position="617"/>
    </location>
</feature>
<dbReference type="Proteomes" id="UP001610444">
    <property type="component" value="Unassembled WGS sequence"/>
</dbReference>
<evidence type="ECO:0000256" key="5">
    <source>
        <dbReference type="SAM" id="MobiDB-lite"/>
    </source>
</evidence>
<dbReference type="RefSeq" id="XP_070903935.1">
    <property type="nucleotide sequence ID" value="XM_071044460.1"/>
</dbReference>
<evidence type="ECO:0000256" key="1">
    <source>
        <dbReference type="ARBA" id="ARBA00023015"/>
    </source>
</evidence>
<name>A0ABR4L3I4_9EURO</name>
<feature type="compositionally biased region" description="Low complexity" evidence="5">
    <location>
        <begin position="568"/>
        <end position="580"/>
    </location>
</feature>
<keyword evidence="1" id="KW-0805">Transcription regulation</keyword>
<organism evidence="6 7">
    <name type="scientific">Aspergillus pseudodeflectus</name>
    <dbReference type="NCBI Taxonomy" id="176178"/>
    <lineage>
        <taxon>Eukaryota</taxon>
        <taxon>Fungi</taxon>
        <taxon>Dikarya</taxon>
        <taxon>Ascomycota</taxon>
        <taxon>Pezizomycotina</taxon>
        <taxon>Eurotiomycetes</taxon>
        <taxon>Eurotiomycetidae</taxon>
        <taxon>Eurotiales</taxon>
        <taxon>Aspergillaceae</taxon>
        <taxon>Aspergillus</taxon>
        <taxon>Aspergillus subgen. Nidulantes</taxon>
    </lineage>
</organism>
<keyword evidence="4" id="KW-0175">Coiled coil</keyword>
<feature type="coiled-coil region" evidence="4">
    <location>
        <begin position="337"/>
        <end position="364"/>
    </location>
</feature>
<reference evidence="6 7" key="1">
    <citation type="submission" date="2024-07" db="EMBL/GenBank/DDBJ databases">
        <title>Section-level genome sequencing and comparative genomics of Aspergillus sections Usti and Cavernicolus.</title>
        <authorList>
            <consortium name="Lawrence Berkeley National Laboratory"/>
            <person name="Nybo J.L."/>
            <person name="Vesth T.C."/>
            <person name="Theobald S."/>
            <person name="Frisvad J.C."/>
            <person name="Larsen T.O."/>
            <person name="Kjaerboelling I."/>
            <person name="Rothschild-Mancinelli K."/>
            <person name="Lyhne E.K."/>
            <person name="Kogle M.E."/>
            <person name="Barry K."/>
            <person name="Clum A."/>
            <person name="Na H."/>
            <person name="Ledsgaard L."/>
            <person name="Lin J."/>
            <person name="Lipzen A."/>
            <person name="Kuo A."/>
            <person name="Riley R."/>
            <person name="Mondo S."/>
            <person name="LaButti K."/>
            <person name="Haridas S."/>
            <person name="Pangalinan J."/>
            <person name="Salamov A.A."/>
            <person name="Simmons B.A."/>
            <person name="Magnuson J.K."/>
            <person name="Chen J."/>
            <person name="Drula E."/>
            <person name="Henrissat B."/>
            <person name="Wiebenga A."/>
            <person name="Lubbers R.J."/>
            <person name="Gomes A.C."/>
            <person name="Macurrencykelacurrency M.R."/>
            <person name="Stajich J."/>
            <person name="Grigoriev I.V."/>
            <person name="Mortensen U.H."/>
            <person name="De vries R.P."/>
            <person name="Baker S.E."/>
            <person name="Andersen M.R."/>
        </authorList>
    </citation>
    <scope>NUCLEOTIDE SEQUENCE [LARGE SCALE GENOMIC DNA]</scope>
    <source>
        <strain evidence="6 7">CBS 756.74</strain>
    </source>
</reference>
<accession>A0ABR4L3I4</accession>
<evidence type="ECO:0000256" key="4">
    <source>
        <dbReference type="SAM" id="Coils"/>
    </source>
</evidence>
<dbReference type="GeneID" id="98159624"/>
<gene>
    <name evidence="6" type="ORF">BJX68DRAFT_262490</name>
</gene>
<dbReference type="InterPro" id="IPR001138">
    <property type="entry name" value="Zn2Cys6_DnaBD"/>
</dbReference>
<comment type="caution">
    <text evidence="6">The sequence shown here is derived from an EMBL/GenBank/DDBJ whole genome shotgun (WGS) entry which is preliminary data.</text>
</comment>
<feature type="compositionally biased region" description="Acidic residues" evidence="5">
    <location>
        <begin position="543"/>
        <end position="556"/>
    </location>
</feature>
<dbReference type="CDD" id="cd00067">
    <property type="entry name" value="GAL4"/>
    <property type="match status" value="1"/>
</dbReference>
<evidence type="ECO:0000256" key="3">
    <source>
        <dbReference type="ARBA" id="ARBA00023242"/>
    </source>
</evidence>
<feature type="region of interest" description="Disordered" evidence="5">
    <location>
        <begin position="500"/>
        <end position="703"/>
    </location>
</feature>
<evidence type="ECO:0000313" key="7">
    <source>
        <dbReference type="Proteomes" id="UP001610444"/>
    </source>
</evidence>
<feature type="compositionally biased region" description="Low complexity" evidence="5">
    <location>
        <begin position="501"/>
        <end position="516"/>
    </location>
</feature>
<evidence type="ECO:0000313" key="6">
    <source>
        <dbReference type="EMBL" id="KAL2858971.1"/>
    </source>
</evidence>
<feature type="compositionally biased region" description="Basic and acidic residues" evidence="5">
    <location>
        <begin position="414"/>
        <end position="430"/>
    </location>
</feature>
<feature type="region of interest" description="Disordered" evidence="5">
    <location>
        <begin position="125"/>
        <end position="149"/>
    </location>
</feature>
<protein>
    <recommendedName>
        <fullName evidence="8">Zn(2)-C6 fungal-type domain-containing protein</fullName>
    </recommendedName>
</protein>
<feature type="region of interest" description="Disordered" evidence="5">
    <location>
        <begin position="389"/>
        <end position="483"/>
    </location>
</feature>
<evidence type="ECO:0000256" key="2">
    <source>
        <dbReference type="ARBA" id="ARBA00023163"/>
    </source>
</evidence>
<keyword evidence="2" id="KW-0804">Transcription</keyword>
<keyword evidence="7" id="KW-1185">Reference proteome</keyword>
<feature type="region of interest" description="Disordered" evidence="5">
    <location>
        <begin position="1"/>
        <end position="83"/>
    </location>
</feature>
<evidence type="ECO:0008006" key="8">
    <source>
        <dbReference type="Google" id="ProtNLM"/>
    </source>
</evidence>
<sequence>MPPRRTARNQTPNKGLAQQQVQQQVQQQAQQQAQEQAQNQTQNQAQNQAQPQEETPGQPKKLNTYQLMKQRKHVAKLKAADRGPLSDAEIRAFTKAIEDGNALLQHVAAQDPQQRAYKWRYYDGERDEDQDATGTPVDREYDSDGTEEVPPRLRQEFRGKIRSYGPVSLLPKEIQEAHLSAVEEAHPGEVDRRGIELEQDYPTIVKTQPVLDVEDNRIAPCDRCKVKSIICDKTGWACRACVVRDVDCTFTHRTTHHTIHLARQPDDPHRTDPKFQGWERKQIRFATKSMVLFHDMLQTTAERARIAENALAASNRQEVMQVIQQTSVTTRGLRSDLRRAQLDCARKDAEIANLRLQLQTLQDKDTASTNELGALRTENQRLNGEIFRIQQGNPASTASTAPPPGGKKVRIRDRRGERERLRQRRAEREAAAAAAEAAEAAAAQPAAPAPAPVIDLTGGTTQPANPFSYDPQPSAGPVGTPELMSEDNLNLLQQATYDFSQAPQPTAPPQETQQQPNDPYGGLDPELFVNNSSSANPGYQFGELDEQDFVPDDASPEEIARLIEEQDAANAQAAGQGRNASESQFFTEAYGGAAASPQAESSAQAARRAQAQAGARESTFDAFAVPTDMPDWANEPTDAAAANAPSGYTAAGDQNWPTGEMDETDQQMASMMQGYNRDSPGFDAAVAEAQRNRDGDGDEMMMD</sequence>
<feature type="compositionally biased region" description="Low complexity" evidence="5">
    <location>
        <begin position="431"/>
        <end position="446"/>
    </location>
</feature>
<keyword evidence="3" id="KW-0539">Nucleus</keyword>